<evidence type="ECO:0000313" key="2">
    <source>
        <dbReference type="Proteomes" id="UP000441522"/>
    </source>
</evidence>
<dbReference type="EMBL" id="WCWW01000002">
    <property type="protein sequence ID" value="KAB3860204.1"/>
    <property type="molecule type" value="Genomic_DNA"/>
</dbReference>
<dbReference type="RefSeq" id="WP_151849734.1">
    <property type="nucleotide sequence ID" value="NZ_JANUKW010000004.1"/>
</dbReference>
<protein>
    <submittedName>
        <fullName evidence="1">Uncharacterized protein</fullName>
    </submittedName>
</protein>
<accession>A0A6I0HIM0</accession>
<dbReference type="Proteomes" id="UP000441522">
    <property type="component" value="Unassembled WGS sequence"/>
</dbReference>
<sequence>MNKLEHIATIDFCYWRLKILCKQLSKPKSNIEIMVDNACGYNEAEEIRKECIILLEQIIESKKAISADYSGDSKFLDKLKKWNG</sequence>
<comment type="caution">
    <text evidence="1">The sequence shown here is derived from an EMBL/GenBank/DDBJ whole genome shotgun (WGS) entry which is preliminary data.</text>
</comment>
<gene>
    <name evidence="1" type="ORF">GAS29_01010</name>
</gene>
<proteinExistence type="predicted"/>
<dbReference type="AlphaFoldDB" id="A0A6I0HIM0"/>
<evidence type="ECO:0000313" key="1">
    <source>
        <dbReference type="EMBL" id="KAB3860204.1"/>
    </source>
</evidence>
<reference evidence="1 2" key="1">
    <citation type="journal article" date="2019" name="Nat. Med.">
        <title>A library of human gut bacterial isolates paired with longitudinal multiomics data enables mechanistic microbiome research.</title>
        <authorList>
            <person name="Poyet M."/>
            <person name="Groussin M."/>
            <person name="Gibbons S.M."/>
            <person name="Avila-Pacheco J."/>
            <person name="Jiang X."/>
            <person name="Kearney S.M."/>
            <person name="Perrotta A.R."/>
            <person name="Berdy B."/>
            <person name="Zhao S."/>
            <person name="Lieberman T.D."/>
            <person name="Swanson P.K."/>
            <person name="Smith M."/>
            <person name="Roesemann S."/>
            <person name="Alexander J.E."/>
            <person name="Rich S.A."/>
            <person name="Livny J."/>
            <person name="Vlamakis H."/>
            <person name="Clish C."/>
            <person name="Bullock K."/>
            <person name="Deik A."/>
            <person name="Scott J."/>
            <person name="Pierce K.A."/>
            <person name="Xavier R.J."/>
            <person name="Alm E.J."/>
        </authorList>
    </citation>
    <scope>NUCLEOTIDE SEQUENCE [LARGE SCALE GENOMIC DNA]</scope>
    <source>
        <strain evidence="1 2">BIOML-A5</strain>
    </source>
</reference>
<organism evidence="1 2">
    <name type="scientific">Phocaeicola vulgatus</name>
    <name type="common">Bacteroides vulgatus</name>
    <dbReference type="NCBI Taxonomy" id="821"/>
    <lineage>
        <taxon>Bacteria</taxon>
        <taxon>Pseudomonadati</taxon>
        <taxon>Bacteroidota</taxon>
        <taxon>Bacteroidia</taxon>
        <taxon>Bacteroidales</taxon>
        <taxon>Bacteroidaceae</taxon>
        <taxon>Phocaeicola</taxon>
    </lineage>
</organism>
<name>A0A6I0HIM0_PHOVU</name>